<gene>
    <name evidence="2" type="ORF">Pmani_003370</name>
</gene>
<accession>A0AAE1UII3</accession>
<evidence type="ECO:0000313" key="3">
    <source>
        <dbReference type="Proteomes" id="UP001292094"/>
    </source>
</evidence>
<keyword evidence="3" id="KW-1185">Reference proteome</keyword>
<organism evidence="2 3">
    <name type="scientific">Petrolisthes manimaculis</name>
    <dbReference type="NCBI Taxonomy" id="1843537"/>
    <lineage>
        <taxon>Eukaryota</taxon>
        <taxon>Metazoa</taxon>
        <taxon>Ecdysozoa</taxon>
        <taxon>Arthropoda</taxon>
        <taxon>Crustacea</taxon>
        <taxon>Multicrustacea</taxon>
        <taxon>Malacostraca</taxon>
        <taxon>Eumalacostraca</taxon>
        <taxon>Eucarida</taxon>
        <taxon>Decapoda</taxon>
        <taxon>Pleocyemata</taxon>
        <taxon>Anomura</taxon>
        <taxon>Galatheoidea</taxon>
        <taxon>Porcellanidae</taxon>
        <taxon>Petrolisthes</taxon>
    </lineage>
</organism>
<protein>
    <submittedName>
        <fullName evidence="2">Uncharacterized protein</fullName>
    </submittedName>
</protein>
<comment type="caution">
    <text evidence="2">The sequence shown here is derived from an EMBL/GenBank/DDBJ whole genome shotgun (WGS) entry which is preliminary data.</text>
</comment>
<evidence type="ECO:0000256" key="1">
    <source>
        <dbReference type="SAM" id="MobiDB-lite"/>
    </source>
</evidence>
<dbReference type="EMBL" id="JAWZYT010000247">
    <property type="protein sequence ID" value="KAK4326073.1"/>
    <property type="molecule type" value="Genomic_DNA"/>
</dbReference>
<dbReference type="AlphaFoldDB" id="A0AAE1UII3"/>
<evidence type="ECO:0000313" key="2">
    <source>
        <dbReference type="EMBL" id="KAK4326073.1"/>
    </source>
</evidence>
<feature type="compositionally biased region" description="Basic and acidic residues" evidence="1">
    <location>
        <begin position="22"/>
        <end position="43"/>
    </location>
</feature>
<feature type="region of interest" description="Disordered" evidence="1">
    <location>
        <begin position="1"/>
        <end position="66"/>
    </location>
</feature>
<proteinExistence type="predicted"/>
<name>A0AAE1UII3_9EUCA</name>
<sequence length="66" mass="7399">MSDWEKPSRTPRRSSSTPSSSFDRKRCEKISPERDTKKNKLSHEGVPSQSPVECASPPCHYLGPVV</sequence>
<reference evidence="2" key="1">
    <citation type="submission" date="2023-11" db="EMBL/GenBank/DDBJ databases">
        <title>Genome assemblies of two species of porcelain crab, Petrolisthes cinctipes and Petrolisthes manimaculis (Anomura: Porcellanidae).</title>
        <authorList>
            <person name="Angst P."/>
        </authorList>
    </citation>
    <scope>NUCLEOTIDE SEQUENCE</scope>
    <source>
        <strain evidence="2">PB745_02</strain>
        <tissue evidence="2">Gill</tissue>
    </source>
</reference>
<dbReference type="Proteomes" id="UP001292094">
    <property type="component" value="Unassembled WGS sequence"/>
</dbReference>